<evidence type="ECO:0000256" key="2">
    <source>
        <dbReference type="RuleBase" id="RU362011"/>
    </source>
</evidence>
<accession>A0ABS6JF67</accession>
<dbReference type="RefSeq" id="WP_217066490.1">
    <property type="nucleotide sequence ID" value="NZ_JAHQCS010000096.1"/>
</dbReference>
<feature type="transmembrane region" description="Helical" evidence="2">
    <location>
        <begin position="290"/>
        <end position="309"/>
    </location>
</feature>
<reference evidence="4 5" key="1">
    <citation type="submission" date="2021-06" db="EMBL/GenBank/DDBJ databases">
        <title>Bacillus sp. RD4P76, an endophyte from a halophyte.</title>
        <authorList>
            <person name="Sun J.-Q."/>
        </authorList>
    </citation>
    <scope>NUCLEOTIDE SEQUENCE [LARGE SCALE GENOMIC DNA]</scope>
    <source>
        <strain evidence="4 5">CGMCC 1.15917</strain>
    </source>
</reference>
<dbReference type="SMART" id="SM00924">
    <property type="entry name" value="MgtE_N"/>
    <property type="match status" value="1"/>
</dbReference>
<dbReference type="Pfam" id="PF01769">
    <property type="entry name" value="MgtE"/>
    <property type="match status" value="1"/>
</dbReference>
<keyword evidence="5" id="KW-1185">Reference proteome</keyword>
<dbReference type="Proteomes" id="UP000784880">
    <property type="component" value="Unassembled WGS sequence"/>
</dbReference>
<keyword evidence="2" id="KW-0479">Metal-binding</keyword>
<comment type="similarity">
    <text evidence="2">Belongs to the SLC41A transporter family.</text>
</comment>
<comment type="caution">
    <text evidence="4">The sequence shown here is derived from an EMBL/GenBank/DDBJ whole genome shotgun (WGS) entry which is preliminary data.</text>
</comment>
<feature type="domain" description="CBS" evidence="3">
    <location>
        <begin position="142"/>
        <end position="204"/>
    </location>
</feature>
<keyword evidence="2" id="KW-0813">Transport</keyword>
<evidence type="ECO:0000313" key="5">
    <source>
        <dbReference type="Proteomes" id="UP000784880"/>
    </source>
</evidence>
<protein>
    <recommendedName>
        <fullName evidence="2">Magnesium transporter MgtE</fullName>
    </recommendedName>
</protein>
<dbReference type="InterPro" id="IPR000644">
    <property type="entry name" value="CBS_dom"/>
</dbReference>
<feature type="transmembrane region" description="Helical" evidence="2">
    <location>
        <begin position="362"/>
        <end position="384"/>
    </location>
</feature>
<keyword evidence="2" id="KW-1003">Cell membrane</keyword>
<feature type="domain" description="CBS" evidence="3">
    <location>
        <begin position="206"/>
        <end position="262"/>
    </location>
</feature>
<dbReference type="InterPro" id="IPR006669">
    <property type="entry name" value="MgtE_transporter"/>
</dbReference>
<comment type="function">
    <text evidence="2">Acts as a magnesium transporter.</text>
</comment>
<dbReference type="CDD" id="cd04606">
    <property type="entry name" value="CBS_pair_Mg_transporter"/>
    <property type="match status" value="1"/>
</dbReference>
<dbReference type="PANTHER" id="PTHR43773:SF1">
    <property type="entry name" value="MAGNESIUM TRANSPORTER MGTE"/>
    <property type="match status" value="1"/>
</dbReference>
<sequence>MNRLNEEAREKYFETIFKSLKNKDKNVFLEYFLELHPTDQVELFQQLYKDKRPMFYEYLTPEQFAEIFQGLEVEEQKEVVKELDKTYAASMFNHMQADDIADFLGEIHEPHAKDILNAMEKEEADEVIELMSYPEESAGALMTKEFISIKATDTASEVMDHLRKKGPEAETVYYLYVVDAKDKLVGVVSLRDLIVAQLNETIENLMSTQVVSVESHTDQEEVARLIKDYDLLAAPVVTSTNELIGIVTVDDVMDVLEEEATEDFDDFTAAKGATDVNITSFSAAKRRSPWIIMLMFFGLITAGVIGTFEETLEEIVILAVFIPLIMDSAGNTGTQSLAVMVRSLATGSFERRGLLHTIKREFGTGLMLGLICAVVLMIVIPFLYPEGGVILAGIVGVSIFLTLSVATIIGAVVPVAINKLKLDPAIASGPFITTVNDILGLLIYFSIATALLDYLPR</sequence>
<keyword evidence="1" id="KW-0129">CBS domain</keyword>
<keyword evidence="2" id="KW-0812">Transmembrane</keyword>
<dbReference type="PANTHER" id="PTHR43773">
    <property type="entry name" value="MAGNESIUM TRANSPORTER MGTE"/>
    <property type="match status" value="1"/>
</dbReference>
<comment type="subcellular location">
    <subcellularLocation>
        <location evidence="2">Cell membrane</location>
        <topology evidence="2">Multi-pass membrane protein</topology>
    </subcellularLocation>
</comment>
<dbReference type="Pfam" id="PF00571">
    <property type="entry name" value="CBS"/>
    <property type="match status" value="2"/>
</dbReference>
<dbReference type="InterPro" id="IPR006668">
    <property type="entry name" value="Mg_transptr_MgtE_intracell_dom"/>
</dbReference>
<dbReference type="NCBIfam" id="TIGR00400">
    <property type="entry name" value="mgtE"/>
    <property type="match status" value="1"/>
</dbReference>
<dbReference type="PROSITE" id="PS51371">
    <property type="entry name" value="CBS"/>
    <property type="match status" value="2"/>
</dbReference>
<feature type="transmembrane region" description="Helical" evidence="2">
    <location>
        <begin position="315"/>
        <end position="341"/>
    </location>
</feature>
<evidence type="ECO:0000313" key="4">
    <source>
        <dbReference type="EMBL" id="MBU9712304.1"/>
    </source>
</evidence>
<gene>
    <name evidence="4" type="primary">mgtE</name>
    <name evidence="4" type="ORF">KS419_11180</name>
</gene>
<dbReference type="EMBL" id="JAHQCS010000096">
    <property type="protein sequence ID" value="MBU9712304.1"/>
    <property type="molecule type" value="Genomic_DNA"/>
</dbReference>
<keyword evidence="2" id="KW-0460">Magnesium</keyword>
<feature type="transmembrane region" description="Helical" evidence="2">
    <location>
        <begin position="390"/>
        <end position="417"/>
    </location>
</feature>
<name>A0ABS6JF67_9BACI</name>
<comment type="caution">
    <text evidence="2">Lacks conserved residue(s) required for the propagation of feature annotation.</text>
</comment>
<dbReference type="SMART" id="SM00116">
    <property type="entry name" value="CBS"/>
    <property type="match status" value="2"/>
</dbReference>
<organism evidence="4 5">
    <name type="scientific">Evansella tamaricis</name>
    <dbReference type="NCBI Taxonomy" id="2069301"/>
    <lineage>
        <taxon>Bacteria</taxon>
        <taxon>Bacillati</taxon>
        <taxon>Bacillota</taxon>
        <taxon>Bacilli</taxon>
        <taxon>Bacillales</taxon>
        <taxon>Bacillaceae</taxon>
        <taxon>Evansella</taxon>
    </lineage>
</organism>
<proteinExistence type="inferred from homology"/>
<keyword evidence="2" id="KW-0472">Membrane</keyword>
<evidence type="ECO:0000259" key="3">
    <source>
        <dbReference type="PROSITE" id="PS51371"/>
    </source>
</evidence>
<dbReference type="Pfam" id="PF03448">
    <property type="entry name" value="MgtE_N"/>
    <property type="match status" value="1"/>
</dbReference>
<keyword evidence="2" id="KW-1133">Transmembrane helix</keyword>
<dbReference type="InterPro" id="IPR006667">
    <property type="entry name" value="SLC41_membr_dom"/>
</dbReference>
<comment type="subunit">
    <text evidence="2">Homodimer.</text>
</comment>
<evidence type="ECO:0000256" key="1">
    <source>
        <dbReference type="PROSITE-ProRule" id="PRU00703"/>
    </source>
</evidence>